<evidence type="ECO:0000256" key="9">
    <source>
        <dbReference type="RuleBase" id="RU000461"/>
    </source>
</evidence>
<dbReference type="Gene3D" id="1.10.630.10">
    <property type="entry name" value="Cytochrome P450"/>
    <property type="match status" value="1"/>
</dbReference>
<keyword evidence="6 8" id="KW-0408">Iron</keyword>
<dbReference type="CDD" id="cd11072">
    <property type="entry name" value="CYP71-like"/>
    <property type="match status" value="1"/>
</dbReference>
<proteinExistence type="inferred from homology"/>
<keyword evidence="5 9" id="KW-0560">Oxidoreductase</keyword>
<dbReference type="PROSITE" id="PS00086">
    <property type="entry name" value="CYTOCHROME_P450"/>
    <property type="match status" value="1"/>
</dbReference>
<dbReference type="GO" id="GO:0016705">
    <property type="term" value="F:oxidoreductase activity, acting on paired donors, with incorporation or reduction of molecular oxygen"/>
    <property type="evidence" value="ECO:0007669"/>
    <property type="project" value="InterPro"/>
</dbReference>
<evidence type="ECO:0000256" key="2">
    <source>
        <dbReference type="ARBA" id="ARBA00010617"/>
    </source>
</evidence>
<sequence length="517" mass="58023">MSSLPSLLLSLLSWLPLLPLSLSLFIFGWRLIRNPKTIQNSPPGPPKLPFIGNLHQLIFSGRLPHRSLHHLSQKYGPLVHFQLGGVSAVAVSSPETAKLVLKTQDLDFCTRPDLVSHRTISYNYLDVAFAPYGDYWRQMRKVCSMELFGSKRVLSFRSIRDEEVGKTIEFVSNSSGVPINLSEALLFLTNRVTCRVALGKSYGLGGGGERSRFHRLLAETEELSTAFFVADYFPYLGWVDFITGKHGRLRKAFLDLDAFFEKVIDEHSGPIRSQIPEQEDFVDVLIKVKNELGLTRDHIKAVLMNIFFGGTESSATVMEWTMTELVKNEKILARAQEEVRRVVSGKPKVEESDLHHLHYLKSVIKETMRLHPPAPLLVPRATTRDCTVQGYDVAAKTRVFVNVFAIGRDPNTWDNPGDFSPERFASDAASDYGVDVRGNFQLIPFGAGRRGCPGINLGMVIVELALANLLYAFNWELPPGYSRKLDEEDEEAHGIAMHRKFPLILVPTLSHHITTTA</sequence>
<name>A0AAV7ESJ8_ARIFI</name>
<organism evidence="10 11">
    <name type="scientific">Aristolochia fimbriata</name>
    <name type="common">White veined hardy Dutchman's pipe vine</name>
    <dbReference type="NCBI Taxonomy" id="158543"/>
    <lineage>
        <taxon>Eukaryota</taxon>
        <taxon>Viridiplantae</taxon>
        <taxon>Streptophyta</taxon>
        <taxon>Embryophyta</taxon>
        <taxon>Tracheophyta</taxon>
        <taxon>Spermatophyta</taxon>
        <taxon>Magnoliopsida</taxon>
        <taxon>Magnoliidae</taxon>
        <taxon>Piperales</taxon>
        <taxon>Aristolochiaceae</taxon>
        <taxon>Aristolochia</taxon>
    </lineage>
</organism>
<keyword evidence="11" id="KW-1185">Reference proteome</keyword>
<keyword evidence="4 8" id="KW-0479">Metal-binding</keyword>
<reference evidence="10 11" key="1">
    <citation type="submission" date="2021-07" db="EMBL/GenBank/DDBJ databases">
        <title>The Aristolochia fimbriata genome: insights into angiosperm evolution, floral development and chemical biosynthesis.</title>
        <authorList>
            <person name="Jiao Y."/>
        </authorList>
    </citation>
    <scope>NUCLEOTIDE SEQUENCE [LARGE SCALE GENOMIC DNA]</scope>
    <source>
        <strain evidence="10">IBCAS-2021</strain>
        <tissue evidence="10">Leaf</tissue>
    </source>
</reference>
<evidence type="ECO:0000256" key="3">
    <source>
        <dbReference type="ARBA" id="ARBA00022617"/>
    </source>
</evidence>
<dbReference type="AlphaFoldDB" id="A0AAV7ESJ8"/>
<evidence type="ECO:0000256" key="6">
    <source>
        <dbReference type="ARBA" id="ARBA00023004"/>
    </source>
</evidence>
<dbReference type="Pfam" id="PF00067">
    <property type="entry name" value="p450"/>
    <property type="match status" value="1"/>
</dbReference>
<evidence type="ECO:0000256" key="7">
    <source>
        <dbReference type="ARBA" id="ARBA00023033"/>
    </source>
</evidence>
<dbReference type="PRINTS" id="PR00463">
    <property type="entry name" value="EP450I"/>
</dbReference>
<comment type="similarity">
    <text evidence="2 9">Belongs to the cytochrome P450 family.</text>
</comment>
<dbReference type="PANTHER" id="PTHR47955:SF19">
    <property type="entry name" value="CYTOCHROME P450 71A9-LIKE ISOFORM X1"/>
    <property type="match status" value="1"/>
</dbReference>
<comment type="caution">
    <text evidence="10">The sequence shown here is derived from an EMBL/GenBank/DDBJ whole genome shotgun (WGS) entry which is preliminary data.</text>
</comment>
<keyword evidence="3 8" id="KW-0349">Heme</keyword>
<evidence type="ECO:0000313" key="11">
    <source>
        <dbReference type="Proteomes" id="UP000825729"/>
    </source>
</evidence>
<gene>
    <name evidence="10" type="ORF">H6P81_004749</name>
</gene>
<protein>
    <recommendedName>
        <fullName evidence="12">Cytochrome P450</fullName>
    </recommendedName>
</protein>
<dbReference type="InterPro" id="IPR017972">
    <property type="entry name" value="Cyt_P450_CS"/>
</dbReference>
<comment type="cofactor">
    <cofactor evidence="1 8">
        <name>heme</name>
        <dbReference type="ChEBI" id="CHEBI:30413"/>
    </cofactor>
</comment>
<dbReference type="PANTHER" id="PTHR47955">
    <property type="entry name" value="CYTOCHROME P450 FAMILY 71 PROTEIN"/>
    <property type="match status" value="1"/>
</dbReference>
<dbReference type="PRINTS" id="PR00385">
    <property type="entry name" value="P450"/>
</dbReference>
<dbReference type="InterPro" id="IPR001128">
    <property type="entry name" value="Cyt_P450"/>
</dbReference>
<dbReference type="FunFam" id="1.10.630.10:FF:000011">
    <property type="entry name" value="Cytochrome P450 83B1"/>
    <property type="match status" value="1"/>
</dbReference>
<evidence type="ECO:0000256" key="4">
    <source>
        <dbReference type="ARBA" id="ARBA00022723"/>
    </source>
</evidence>
<evidence type="ECO:0000256" key="1">
    <source>
        <dbReference type="ARBA" id="ARBA00001971"/>
    </source>
</evidence>
<feature type="binding site" description="axial binding residue" evidence="8">
    <location>
        <position position="452"/>
    </location>
    <ligand>
        <name>heme</name>
        <dbReference type="ChEBI" id="CHEBI:30413"/>
    </ligand>
    <ligandPart>
        <name>Fe</name>
        <dbReference type="ChEBI" id="CHEBI:18248"/>
    </ligandPart>
</feature>
<dbReference type="EMBL" id="JAINDJ010000003">
    <property type="protein sequence ID" value="KAG9451845.1"/>
    <property type="molecule type" value="Genomic_DNA"/>
</dbReference>
<dbReference type="InterPro" id="IPR002401">
    <property type="entry name" value="Cyt_P450_E_grp-I"/>
</dbReference>
<dbReference type="GO" id="GO:0020037">
    <property type="term" value="F:heme binding"/>
    <property type="evidence" value="ECO:0007669"/>
    <property type="project" value="InterPro"/>
</dbReference>
<evidence type="ECO:0000256" key="5">
    <source>
        <dbReference type="ARBA" id="ARBA00023002"/>
    </source>
</evidence>
<accession>A0AAV7ESJ8</accession>
<keyword evidence="7 9" id="KW-0503">Monooxygenase</keyword>
<dbReference type="Proteomes" id="UP000825729">
    <property type="component" value="Unassembled WGS sequence"/>
</dbReference>
<dbReference type="GO" id="GO:0005506">
    <property type="term" value="F:iron ion binding"/>
    <property type="evidence" value="ECO:0007669"/>
    <property type="project" value="InterPro"/>
</dbReference>
<evidence type="ECO:0000313" key="10">
    <source>
        <dbReference type="EMBL" id="KAG9451845.1"/>
    </source>
</evidence>
<evidence type="ECO:0008006" key="12">
    <source>
        <dbReference type="Google" id="ProtNLM"/>
    </source>
</evidence>
<evidence type="ECO:0000256" key="8">
    <source>
        <dbReference type="PIRSR" id="PIRSR602401-1"/>
    </source>
</evidence>
<dbReference type="GO" id="GO:0004497">
    <property type="term" value="F:monooxygenase activity"/>
    <property type="evidence" value="ECO:0007669"/>
    <property type="project" value="UniProtKB-KW"/>
</dbReference>
<dbReference type="InterPro" id="IPR036396">
    <property type="entry name" value="Cyt_P450_sf"/>
</dbReference>
<dbReference type="SUPFAM" id="SSF48264">
    <property type="entry name" value="Cytochrome P450"/>
    <property type="match status" value="1"/>
</dbReference>